<name>A0A3G5AA23_9VIRU</name>
<organism evidence="1">
    <name type="scientific">Hyperionvirus sp</name>
    <dbReference type="NCBI Taxonomy" id="2487770"/>
    <lineage>
        <taxon>Viruses</taxon>
        <taxon>Varidnaviria</taxon>
        <taxon>Bamfordvirae</taxon>
        <taxon>Nucleocytoviricota</taxon>
        <taxon>Megaviricetes</taxon>
        <taxon>Imitervirales</taxon>
        <taxon>Mimiviridae</taxon>
        <taxon>Klosneuvirinae</taxon>
    </lineage>
</organism>
<reference evidence="1" key="1">
    <citation type="submission" date="2018-10" db="EMBL/GenBank/DDBJ databases">
        <title>Hidden diversity of soil giant viruses.</title>
        <authorList>
            <person name="Schulz F."/>
            <person name="Alteio L."/>
            <person name="Goudeau D."/>
            <person name="Ryan E.M."/>
            <person name="Malmstrom R.R."/>
            <person name="Blanchard J."/>
            <person name="Woyke T."/>
        </authorList>
    </citation>
    <scope>NUCLEOTIDE SEQUENCE</scope>
    <source>
        <strain evidence="1">HYV1</strain>
    </source>
</reference>
<evidence type="ECO:0000313" key="1">
    <source>
        <dbReference type="EMBL" id="AYV84107.1"/>
    </source>
</evidence>
<dbReference type="InterPro" id="IPR008949">
    <property type="entry name" value="Isoprenoid_synthase_dom_sf"/>
</dbReference>
<protein>
    <submittedName>
        <fullName evidence="1">Uncharacterized protein</fullName>
    </submittedName>
</protein>
<gene>
    <name evidence="1" type="ORF">Hyperionvirus17_27</name>
</gene>
<dbReference type="Gene3D" id="1.10.600.10">
    <property type="entry name" value="Farnesyl Diphosphate Synthase"/>
    <property type="match status" value="1"/>
</dbReference>
<dbReference type="EMBL" id="MK072399">
    <property type="protein sequence ID" value="AYV84107.1"/>
    <property type="molecule type" value="Genomic_DNA"/>
</dbReference>
<sequence length="337" mass="38212">MSRISRYQESIQRFIINKSSVNDLEKSVKDNIFEIVNEFDHVVSIMLLTVIKNQGNKNNLTLNGYYMASGIEMMMLIATLQDREKRYNKRYSAEKRMNMIYELVGQINVSLSMNIDSLQSHFGAAGGKEKILKVFHKCVKLVNGKLVKLLVVDAYELGGKIKTTDLVNYHFGDLEKVKQRLVLLSQVKEGSFMGGMNNKYGSVCQLAVVLGWILGGGDDKSISSLEKVGTYLANIIKLTNDFINLEQDILDAELYSKNYIINYGFQNAFEFFVESKEKFIEACIVLDIYTNTVKEIVDLLENKVDSVIDKSSPDMKSHYTLESNLLGKLKSPMDILL</sequence>
<proteinExistence type="predicted"/>
<accession>A0A3G5AA23</accession>